<proteinExistence type="predicted"/>
<sequence length="44" mass="5071">MSRHKKPKPPIDWEKGKRWATTVSHWLELIVAVITLTLYLAGKA</sequence>
<keyword evidence="1" id="KW-0472">Membrane</keyword>
<name>A0ABN3TQP5_9ACTN</name>
<reference evidence="2 3" key="1">
    <citation type="journal article" date="2019" name="Int. J. Syst. Evol. Microbiol.">
        <title>The Global Catalogue of Microorganisms (GCM) 10K type strain sequencing project: providing services to taxonomists for standard genome sequencing and annotation.</title>
        <authorList>
            <consortium name="The Broad Institute Genomics Platform"/>
            <consortium name="The Broad Institute Genome Sequencing Center for Infectious Disease"/>
            <person name="Wu L."/>
            <person name="Ma J."/>
        </authorList>
    </citation>
    <scope>NUCLEOTIDE SEQUENCE [LARGE SCALE GENOMIC DNA]</scope>
    <source>
        <strain evidence="2 3">JCM 4542</strain>
    </source>
</reference>
<evidence type="ECO:0000313" key="2">
    <source>
        <dbReference type="EMBL" id="GAA2715244.1"/>
    </source>
</evidence>
<organism evidence="2 3">
    <name type="scientific">Streptomyces luteosporeus</name>
    <dbReference type="NCBI Taxonomy" id="173856"/>
    <lineage>
        <taxon>Bacteria</taxon>
        <taxon>Bacillati</taxon>
        <taxon>Actinomycetota</taxon>
        <taxon>Actinomycetes</taxon>
        <taxon>Kitasatosporales</taxon>
        <taxon>Streptomycetaceae</taxon>
        <taxon>Streptomyces</taxon>
    </lineage>
</organism>
<dbReference type="Proteomes" id="UP001500886">
    <property type="component" value="Unassembled WGS sequence"/>
</dbReference>
<protein>
    <recommendedName>
        <fullName evidence="4">SCO1431 family membrane protein</fullName>
    </recommendedName>
</protein>
<accession>A0ABN3TQP5</accession>
<dbReference type="RefSeq" id="WP_344435014.1">
    <property type="nucleotide sequence ID" value="NZ_BAAASL010000008.1"/>
</dbReference>
<gene>
    <name evidence="2" type="ORF">GCM10010315_23950</name>
</gene>
<dbReference type="EMBL" id="BAAASL010000008">
    <property type="protein sequence ID" value="GAA2715244.1"/>
    <property type="molecule type" value="Genomic_DNA"/>
</dbReference>
<keyword evidence="1" id="KW-0812">Transmembrane</keyword>
<feature type="transmembrane region" description="Helical" evidence="1">
    <location>
        <begin position="20"/>
        <end position="41"/>
    </location>
</feature>
<keyword evidence="3" id="KW-1185">Reference proteome</keyword>
<comment type="caution">
    <text evidence="2">The sequence shown here is derived from an EMBL/GenBank/DDBJ whole genome shotgun (WGS) entry which is preliminary data.</text>
</comment>
<evidence type="ECO:0008006" key="4">
    <source>
        <dbReference type="Google" id="ProtNLM"/>
    </source>
</evidence>
<keyword evidence="1" id="KW-1133">Transmembrane helix</keyword>
<evidence type="ECO:0000256" key="1">
    <source>
        <dbReference type="SAM" id="Phobius"/>
    </source>
</evidence>
<evidence type="ECO:0000313" key="3">
    <source>
        <dbReference type="Proteomes" id="UP001500886"/>
    </source>
</evidence>